<dbReference type="GO" id="GO:0008330">
    <property type="term" value="F:protein tyrosine/threonine phosphatase activity"/>
    <property type="evidence" value="ECO:0007669"/>
    <property type="project" value="TreeGrafter"/>
</dbReference>
<evidence type="ECO:0000256" key="4">
    <source>
        <dbReference type="ARBA" id="ARBA00022912"/>
    </source>
</evidence>
<gene>
    <name evidence="7" type="ORF">PBS003_LOCUS7124</name>
</gene>
<dbReference type="PROSITE" id="PS00383">
    <property type="entry name" value="TYR_PHOSPHATASE_1"/>
    <property type="match status" value="1"/>
</dbReference>
<dbReference type="InterPro" id="IPR020422">
    <property type="entry name" value="TYR_PHOSPHATASE_DUAL_dom"/>
</dbReference>
<comment type="similarity">
    <text evidence="1">Belongs to the protein-tyrosine phosphatase family. Non-receptor class dual specificity subfamily.</text>
</comment>
<comment type="caution">
    <text evidence="7">The sequence shown here is derived from an EMBL/GenBank/DDBJ whole genome shotgun (WGS) entry which is preliminary data.</text>
</comment>
<evidence type="ECO:0000259" key="6">
    <source>
        <dbReference type="PROSITE" id="PS50056"/>
    </source>
</evidence>
<dbReference type="InterPro" id="IPR000387">
    <property type="entry name" value="Tyr_Pase_dom"/>
</dbReference>
<dbReference type="InterPro" id="IPR000340">
    <property type="entry name" value="Dual-sp_phosphatase_cat-dom"/>
</dbReference>
<dbReference type="GO" id="GO:0005737">
    <property type="term" value="C:cytoplasm"/>
    <property type="evidence" value="ECO:0007669"/>
    <property type="project" value="TreeGrafter"/>
</dbReference>
<dbReference type="PROSITE" id="PS50054">
    <property type="entry name" value="TYR_PHOSPHATASE_DUAL"/>
    <property type="match status" value="1"/>
</dbReference>
<reference evidence="7" key="1">
    <citation type="submission" date="2021-11" db="EMBL/GenBank/DDBJ databases">
        <authorList>
            <person name="Islam A."/>
            <person name="Islam S."/>
            <person name="Flora M.S."/>
            <person name="Rahman M."/>
            <person name="Ziaur R.M."/>
            <person name="Epstein J.H."/>
            <person name="Hassan M."/>
            <person name="Klassen M."/>
            <person name="Woodard K."/>
            <person name="Webb A."/>
            <person name="Webby R.J."/>
            <person name="El Zowalaty M.E."/>
        </authorList>
    </citation>
    <scope>NUCLEOTIDE SEQUENCE</scope>
    <source>
        <strain evidence="7">Pbs3</strain>
    </source>
</reference>
<sequence>MDPVAGVPNFFDKDKLFTYRRCAIFDNKAEDISGVLEGCIAFIDQAKYYGRILVHCNKGISRSSSMVIAYLMKLRSMSFEQALAFVIERRSIAKPNESFCCQLQEYGRRLYRSTPKEKSARAVRGPVGPQLPPIEESSQNWAAAIGPQLPLHLMRAQEDDKVVENINAAMLEDKEKISSGPNLLPNLKRERVQLTEVIGGDTTSTKKKKMKCSD</sequence>
<feature type="domain" description="Tyrosine specific protein phosphatases" evidence="6">
    <location>
        <begin position="50"/>
        <end position="90"/>
    </location>
</feature>
<dbReference type="Gene3D" id="3.90.190.10">
    <property type="entry name" value="Protein tyrosine phosphatase superfamily"/>
    <property type="match status" value="1"/>
</dbReference>
<dbReference type="PANTHER" id="PTHR10159:SF511">
    <property type="entry name" value="DUAL SPECIFICITY PROTEIN PHOSPHATASE 1"/>
    <property type="match status" value="1"/>
</dbReference>
<evidence type="ECO:0000256" key="3">
    <source>
        <dbReference type="ARBA" id="ARBA00022801"/>
    </source>
</evidence>
<dbReference type="EC" id="3.1.3.48" evidence="2"/>
<dbReference type="PANTHER" id="PTHR10159">
    <property type="entry name" value="DUAL SPECIFICITY PROTEIN PHOSPHATASE"/>
    <property type="match status" value="1"/>
</dbReference>
<evidence type="ECO:0000313" key="7">
    <source>
        <dbReference type="EMBL" id="CAH0480502.1"/>
    </source>
</evidence>
<dbReference type="GO" id="GO:0043409">
    <property type="term" value="P:negative regulation of MAPK cascade"/>
    <property type="evidence" value="ECO:0007669"/>
    <property type="project" value="TreeGrafter"/>
</dbReference>
<evidence type="ECO:0000256" key="2">
    <source>
        <dbReference type="ARBA" id="ARBA00013064"/>
    </source>
</evidence>
<dbReference type="GO" id="GO:0017017">
    <property type="term" value="F:MAP kinase tyrosine/serine/threonine phosphatase activity"/>
    <property type="evidence" value="ECO:0007669"/>
    <property type="project" value="TreeGrafter"/>
</dbReference>
<accession>A0AAU9L1Q6</accession>
<dbReference type="Pfam" id="PF00782">
    <property type="entry name" value="DSPc"/>
    <property type="match status" value="1"/>
</dbReference>
<dbReference type="GO" id="GO:0033550">
    <property type="term" value="F:MAP kinase tyrosine phosphatase activity"/>
    <property type="evidence" value="ECO:0007669"/>
    <property type="project" value="TreeGrafter"/>
</dbReference>
<dbReference type="EMBL" id="CAKKTJ010000324">
    <property type="protein sequence ID" value="CAH0480502.1"/>
    <property type="molecule type" value="Genomic_DNA"/>
</dbReference>
<dbReference type="AlphaFoldDB" id="A0AAU9L1Q6"/>
<dbReference type="SMART" id="SM00195">
    <property type="entry name" value="DSPc"/>
    <property type="match status" value="1"/>
</dbReference>
<dbReference type="CDD" id="cd14498">
    <property type="entry name" value="DSP"/>
    <property type="match status" value="1"/>
</dbReference>
<protein>
    <recommendedName>
        <fullName evidence="2">protein-tyrosine-phosphatase</fullName>
        <ecNumber evidence="2">3.1.3.48</ecNumber>
    </recommendedName>
</protein>
<feature type="domain" description="Tyrosine-protein phosphatase" evidence="5">
    <location>
        <begin position="1"/>
        <end position="112"/>
    </location>
</feature>
<organism evidence="7 8">
    <name type="scientific">Peronospora belbahrii</name>
    <dbReference type="NCBI Taxonomy" id="622444"/>
    <lineage>
        <taxon>Eukaryota</taxon>
        <taxon>Sar</taxon>
        <taxon>Stramenopiles</taxon>
        <taxon>Oomycota</taxon>
        <taxon>Peronosporomycetes</taxon>
        <taxon>Peronosporales</taxon>
        <taxon>Peronosporaceae</taxon>
        <taxon>Peronospora</taxon>
    </lineage>
</organism>
<proteinExistence type="inferred from homology"/>
<name>A0AAU9L1Q6_9STRA</name>
<evidence type="ECO:0000313" key="8">
    <source>
        <dbReference type="Proteomes" id="UP001160483"/>
    </source>
</evidence>
<dbReference type="SUPFAM" id="SSF52799">
    <property type="entry name" value="(Phosphotyrosine protein) phosphatases II"/>
    <property type="match status" value="1"/>
</dbReference>
<dbReference type="InterPro" id="IPR016130">
    <property type="entry name" value="Tyr_Pase_AS"/>
</dbReference>
<dbReference type="PROSITE" id="PS50056">
    <property type="entry name" value="TYR_PHOSPHATASE_2"/>
    <property type="match status" value="1"/>
</dbReference>
<evidence type="ECO:0000259" key="5">
    <source>
        <dbReference type="PROSITE" id="PS50054"/>
    </source>
</evidence>
<keyword evidence="4" id="KW-0904">Protein phosphatase</keyword>
<keyword evidence="3" id="KW-0378">Hydrolase</keyword>
<evidence type="ECO:0000256" key="1">
    <source>
        <dbReference type="ARBA" id="ARBA00008601"/>
    </source>
</evidence>
<dbReference type="Proteomes" id="UP001160483">
    <property type="component" value="Unassembled WGS sequence"/>
</dbReference>
<dbReference type="InterPro" id="IPR029021">
    <property type="entry name" value="Prot-tyrosine_phosphatase-like"/>
</dbReference>